<name>A0A7X1ZEG0_9PROT</name>
<dbReference type="Gene3D" id="1.20.1260.10">
    <property type="match status" value="1"/>
</dbReference>
<comment type="caution">
    <text evidence="4">The sequence shown here is derived from an EMBL/GenBank/DDBJ whole genome shotgun (WGS) entry which is preliminary data.</text>
</comment>
<dbReference type="PROSITE" id="PS00818">
    <property type="entry name" value="DPS_1"/>
    <property type="match status" value="1"/>
</dbReference>
<dbReference type="InterPro" id="IPR002177">
    <property type="entry name" value="DPS_DNA-bd"/>
</dbReference>
<dbReference type="Proteomes" id="UP000434582">
    <property type="component" value="Unassembled WGS sequence"/>
</dbReference>
<evidence type="ECO:0000256" key="2">
    <source>
        <dbReference type="RuleBase" id="RU003875"/>
    </source>
</evidence>
<dbReference type="InterPro" id="IPR012347">
    <property type="entry name" value="Ferritin-like"/>
</dbReference>
<dbReference type="PANTHER" id="PTHR42932:SF3">
    <property type="entry name" value="DNA PROTECTION DURING STARVATION PROTEIN"/>
    <property type="match status" value="1"/>
</dbReference>
<dbReference type="InterPro" id="IPR009078">
    <property type="entry name" value="Ferritin-like_SF"/>
</dbReference>
<gene>
    <name evidence="4" type="ORF">GHC57_05200</name>
</gene>
<accession>A0A7X1ZEG0</accession>
<evidence type="ECO:0000313" key="4">
    <source>
        <dbReference type="EMBL" id="MQX35912.1"/>
    </source>
</evidence>
<dbReference type="PANTHER" id="PTHR42932">
    <property type="entry name" value="GENERAL STRESS PROTEIN 20U"/>
    <property type="match status" value="1"/>
</dbReference>
<dbReference type="InterPro" id="IPR023188">
    <property type="entry name" value="DPS_DNA-bd_CS"/>
</dbReference>
<organism evidence="4 5">
    <name type="scientific">Roseospira navarrensis</name>
    <dbReference type="NCBI Taxonomy" id="140058"/>
    <lineage>
        <taxon>Bacteria</taxon>
        <taxon>Pseudomonadati</taxon>
        <taxon>Pseudomonadota</taxon>
        <taxon>Alphaproteobacteria</taxon>
        <taxon>Rhodospirillales</taxon>
        <taxon>Rhodospirillaceae</taxon>
        <taxon>Roseospira</taxon>
    </lineage>
</organism>
<dbReference type="GO" id="GO:0016722">
    <property type="term" value="F:oxidoreductase activity, acting on metal ions"/>
    <property type="evidence" value="ECO:0007669"/>
    <property type="project" value="InterPro"/>
</dbReference>
<dbReference type="SUPFAM" id="SSF47240">
    <property type="entry name" value="Ferritin-like"/>
    <property type="match status" value="1"/>
</dbReference>
<dbReference type="PIRSF" id="PIRSF005900">
    <property type="entry name" value="Dps"/>
    <property type="match status" value="1"/>
</dbReference>
<dbReference type="AlphaFoldDB" id="A0A7X1ZEG0"/>
<dbReference type="PRINTS" id="PR01346">
    <property type="entry name" value="HELNAPAPROT"/>
</dbReference>
<proteinExistence type="inferred from homology"/>
<dbReference type="GO" id="GO:0008199">
    <property type="term" value="F:ferric iron binding"/>
    <property type="evidence" value="ECO:0007669"/>
    <property type="project" value="InterPro"/>
</dbReference>
<evidence type="ECO:0000259" key="3">
    <source>
        <dbReference type="Pfam" id="PF00210"/>
    </source>
</evidence>
<reference evidence="4 5" key="1">
    <citation type="submission" date="2019-10" db="EMBL/GenBank/DDBJ databases">
        <title>Draft whole-genome sequence of the purple nonsulfur photosynthetic bacterium Roseospira navarrensis DSM 15114.</title>
        <authorList>
            <person name="Kyndt J.A."/>
            <person name="Meyer T.E."/>
        </authorList>
    </citation>
    <scope>NUCLEOTIDE SEQUENCE [LARGE SCALE GENOMIC DNA]</scope>
    <source>
        <strain evidence="4 5">DSM 15114</strain>
    </source>
</reference>
<sequence length="154" mass="16310">MSIGLDDNARAGIAQGLAAVLAGTYTLALKTQNYHWNVTGPRFNSLHALFETQYTDLQAASDDLAERIRALGVFAPGSLARFAELSPIEDAPDAPRGADAMVTDLAADHDTMARSLRALIVEAADVGDEATADLLTGRLATHEKTAWMLRSSAG</sequence>
<protein>
    <submittedName>
        <fullName evidence="4">DNA starvation/stationary phase protection protein</fullName>
    </submittedName>
</protein>
<dbReference type="CDD" id="cd01043">
    <property type="entry name" value="DPS"/>
    <property type="match status" value="1"/>
</dbReference>
<evidence type="ECO:0000256" key="1">
    <source>
        <dbReference type="ARBA" id="ARBA00009497"/>
    </source>
</evidence>
<keyword evidence="5" id="KW-1185">Reference proteome</keyword>
<dbReference type="EMBL" id="WIVE01000010">
    <property type="protein sequence ID" value="MQX35912.1"/>
    <property type="molecule type" value="Genomic_DNA"/>
</dbReference>
<dbReference type="Pfam" id="PF00210">
    <property type="entry name" value="Ferritin"/>
    <property type="match status" value="1"/>
</dbReference>
<evidence type="ECO:0000313" key="5">
    <source>
        <dbReference type="Proteomes" id="UP000434582"/>
    </source>
</evidence>
<feature type="domain" description="Ferritin/DPS" evidence="3">
    <location>
        <begin position="16"/>
        <end position="151"/>
    </location>
</feature>
<comment type="similarity">
    <text evidence="1 2">Belongs to the Dps family.</text>
</comment>
<dbReference type="InterPro" id="IPR008331">
    <property type="entry name" value="Ferritin_DPS_dom"/>
</dbReference>